<dbReference type="GO" id="GO:0006508">
    <property type="term" value="P:proteolysis"/>
    <property type="evidence" value="ECO:0007669"/>
    <property type="project" value="UniProtKB-KW"/>
</dbReference>
<evidence type="ECO:0000256" key="9">
    <source>
        <dbReference type="ARBA" id="ARBA00022833"/>
    </source>
</evidence>
<dbReference type="AlphaFoldDB" id="A0A1C5AA66"/>
<sequence>MACYPTVMLSKYFHELKSGGAFHGQTCSQPSIRLGRAYTPMEGVHLVRRVLAAAVAALTVTTAGTVTTGAPGQAALPGRARPVPVTASPTPGSPGLGDSYFPDYGNGGYDVDHYDVRLRYEPATDRLSGTTTVLATATQDLSRFNLDFALDVESVRVNGWPAGFAREGDHELAVTAPRPIVKGQSLTVVVRYAGIPSRTKVYGYTGWTRTADGALAANEPESAWWWFPSNDHPLDKATFDISVSVPTGVEVISNGVQPRAPLAEAGNRTRWSWRSVQPGTTYQAFIAIGQYDIVTDTAPNGQPVVNAYSTTLGERGPAARASIERTAEVVDWESGVFGPYPFEAQGGVAGPIDGIGFALETQTRPVYGPGFWRRGSNPYVVVHENAHQWFGDSVSVADWSQIWLNEGFASYAEWLWSEEQGEGTAQELFDLTYAGYPADSEYWQVLPGDPGASRVFDDAVYDRGAMALHQIRLAVGDDAFFRILPAWTAAHAHGNGTIAQFQALAEQISGQDLDQVFTTWLFTAGRPEVAAAARASLAPAQPRSWAKIRAAHELLPR</sequence>
<evidence type="ECO:0000313" key="17">
    <source>
        <dbReference type="Proteomes" id="UP000199504"/>
    </source>
</evidence>
<keyword evidence="17" id="KW-1185">Reference proteome</keyword>
<protein>
    <recommendedName>
        <fullName evidence="5">Aminopeptidase N</fullName>
        <ecNumber evidence="4">3.4.11.2</ecNumber>
    </recommendedName>
    <alternativeName>
        <fullName evidence="11">Alanine aminopeptidase</fullName>
    </alternativeName>
    <alternativeName>
        <fullName evidence="12">Lysyl aminopeptidase</fullName>
    </alternativeName>
</protein>
<dbReference type="GO" id="GO:0016285">
    <property type="term" value="F:alanyl aminopeptidase activity"/>
    <property type="evidence" value="ECO:0007669"/>
    <property type="project" value="UniProtKB-EC"/>
</dbReference>
<keyword evidence="10" id="KW-0482">Metalloprotease</keyword>
<reference evidence="17" key="1">
    <citation type="submission" date="2016-06" db="EMBL/GenBank/DDBJ databases">
        <authorList>
            <person name="Varghese N."/>
            <person name="Submissions Spin"/>
        </authorList>
    </citation>
    <scope>NUCLEOTIDE SEQUENCE [LARGE SCALE GENOMIC DNA]</scope>
    <source>
        <strain evidence="17">DSM 44830</strain>
    </source>
</reference>
<dbReference type="CDD" id="cd09603">
    <property type="entry name" value="M1_APN_like"/>
    <property type="match status" value="1"/>
</dbReference>
<evidence type="ECO:0000256" key="10">
    <source>
        <dbReference type="ARBA" id="ARBA00023049"/>
    </source>
</evidence>
<evidence type="ECO:0000256" key="12">
    <source>
        <dbReference type="ARBA" id="ARBA00031533"/>
    </source>
</evidence>
<evidence type="ECO:0000256" key="11">
    <source>
        <dbReference type="ARBA" id="ARBA00029811"/>
    </source>
</evidence>
<dbReference type="SUPFAM" id="SSF55486">
    <property type="entry name" value="Metalloproteases ('zincins'), catalytic domain"/>
    <property type="match status" value="1"/>
</dbReference>
<keyword evidence="9" id="KW-0862">Zinc</keyword>
<dbReference type="InterPro" id="IPR014782">
    <property type="entry name" value="Peptidase_M1_dom"/>
</dbReference>
<dbReference type="Pfam" id="PF17900">
    <property type="entry name" value="Peptidase_M1_N"/>
    <property type="match status" value="1"/>
</dbReference>
<gene>
    <name evidence="16" type="ORF">GA0070564_108177</name>
</gene>
<evidence type="ECO:0000256" key="5">
    <source>
        <dbReference type="ARBA" id="ARBA00015611"/>
    </source>
</evidence>
<dbReference type="Gene3D" id="1.10.390.10">
    <property type="entry name" value="Neutral Protease Domain 2"/>
    <property type="match status" value="1"/>
</dbReference>
<feature type="region of interest" description="Disordered" evidence="13">
    <location>
        <begin position="71"/>
        <end position="96"/>
    </location>
</feature>
<keyword evidence="6" id="KW-0645">Protease</keyword>
<dbReference type="Pfam" id="PF01433">
    <property type="entry name" value="Peptidase_M1"/>
    <property type="match status" value="1"/>
</dbReference>
<dbReference type="EMBL" id="FMCX01000008">
    <property type="protein sequence ID" value="SCF41971.1"/>
    <property type="molecule type" value="Genomic_DNA"/>
</dbReference>
<dbReference type="InterPro" id="IPR050344">
    <property type="entry name" value="Peptidase_M1_aminopeptidases"/>
</dbReference>
<evidence type="ECO:0000256" key="3">
    <source>
        <dbReference type="ARBA" id="ARBA00010136"/>
    </source>
</evidence>
<evidence type="ECO:0000256" key="13">
    <source>
        <dbReference type="SAM" id="MobiDB-lite"/>
    </source>
</evidence>
<proteinExistence type="inferred from homology"/>
<organism evidence="16 17">
    <name type="scientific">Micromonospora mirobrigensis</name>
    <dbReference type="NCBI Taxonomy" id="262898"/>
    <lineage>
        <taxon>Bacteria</taxon>
        <taxon>Bacillati</taxon>
        <taxon>Actinomycetota</taxon>
        <taxon>Actinomycetes</taxon>
        <taxon>Micromonosporales</taxon>
        <taxon>Micromonosporaceae</taxon>
        <taxon>Micromonospora</taxon>
    </lineage>
</organism>
<feature type="domain" description="Aminopeptidase N-like N-terminal" evidence="15">
    <location>
        <begin position="112"/>
        <end position="282"/>
    </location>
</feature>
<dbReference type="STRING" id="262898.GA0070564_108177"/>
<evidence type="ECO:0000313" key="16">
    <source>
        <dbReference type="EMBL" id="SCF41971.1"/>
    </source>
</evidence>
<comment type="similarity">
    <text evidence="3">Belongs to the peptidase M1 family.</text>
</comment>
<comment type="catalytic activity">
    <reaction evidence="1">
        <text>Release of an N-terminal amino acid, Xaa-|-Yaa- from a peptide, amide or arylamide. Xaa is preferably Ala, but may be most amino acids including Pro (slow action). When a terminal hydrophobic residue is followed by a prolyl residue, the two may be released as an intact Xaa-Pro dipeptide.</text>
        <dbReference type="EC" id="3.4.11.2"/>
    </reaction>
</comment>
<keyword evidence="7" id="KW-0479">Metal-binding</keyword>
<dbReference type="PANTHER" id="PTHR11533:SF297">
    <property type="entry name" value="AMINOPEPTIDASE N"/>
    <property type="match status" value="1"/>
</dbReference>
<name>A0A1C5AA66_9ACTN</name>
<dbReference type="InterPro" id="IPR027268">
    <property type="entry name" value="Peptidase_M4/M1_CTD_sf"/>
</dbReference>
<evidence type="ECO:0000256" key="2">
    <source>
        <dbReference type="ARBA" id="ARBA00001947"/>
    </source>
</evidence>
<comment type="cofactor">
    <cofactor evidence="2">
        <name>Zn(2+)</name>
        <dbReference type="ChEBI" id="CHEBI:29105"/>
    </cofactor>
</comment>
<accession>A0A1C5AA66</accession>
<evidence type="ECO:0000256" key="6">
    <source>
        <dbReference type="ARBA" id="ARBA00022670"/>
    </source>
</evidence>
<evidence type="ECO:0000256" key="4">
    <source>
        <dbReference type="ARBA" id="ARBA00012564"/>
    </source>
</evidence>
<evidence type="ECO:0000256" key="7">
    <source>
        <dbReference type="ARBA" id="ARBA00022723"/>
    </source>
</evidence>
<keyword evidence="8" id="KW-0378">Hydrolase</keyword>
<evidence type="ECO:0000256" key="8">
    <source>
        <dbReference type="ARBA" id="ARBA00022801"/>
    </source>
</evidence>
<dbReference type="PANTHER" id="PTHR11533">
    <property type="entry name" value="PROTEASE M1 ZINC METALLOPROTEASE"/>
    <property type="match status" value="1"/>
</dbReference>
<evidence type="ECO:0000256" key="1">
    <source>
        <dbReference type="ARBA" id="ARBA00000098"/>
    </source>
</evidence>
<evidence type="ECO:0000259" key="14">
    <source>
        <dbReference type="Pfam" id="PF01433"/>
    </source>
</evidence>
<dbReference type="PRINTS" id="PR00756">
    <property type="entry name" value="ALADIPTASE"/>
</dbReference>
<dbReference type="Gene3D" id="2.60.40.1730">
    <property type="entry name" value="tricorn interacting facor f3 domain"/>
    <property type="match status" value="1"/>
</dbReference>
<dbReference type="GO" id="GO:0008237">
    <property type="term" value="F:metallopeptidase activity"/>
    <property type="evidence" value="ECO:0007669"/>
    <property type="project" value="UniProtKB-KW"/>
</dbReference>
<dbReference type="EC" id="3.4.11.2" evidence="4"/>
<dbReference type="Proteomes" id="UP000199504">
    <property type="component" value="Unassembled WGS sequence"/>
</dbReference>
<dbReference type="InterPro" id="IPR001930">
    <property type="entry name" value="Peptidase_M1"/>
</dbReference>
<evidence type="ECO:0000259" key="15">
    <source>
        <dbReference type="Pfam" id="PF17900"/>
    </source>
</evidence>
<dbReference type="GO" id="GO:0008270">
    <property type="term" value="F:zinc ion binding"/>
    <property type="evidence" value="ECO:0007669"/>
    <property type="project" value="InterPro"/>
</dbReference>
<dbReference type="InterPro" id="IPR042097">
    <property type="entry name" value="Aminopeptidase_N-like_N_sf"/>
</dbReference>
<dbReference type="SUPFAM" id="SSF63737">
    <property type="entry name" value="Leukotriene A4 hydrolase N-terminal domain"/>
    <property type="match status" value="1"/>
</dbReference>
<dbReference type="InterPro" id="IPR045357">
    <property type="entry name" value="Aminopeptidase_N-like_N"/>
</dbReference>
<feature type="domain" description="Peptidase M1 membrane alanine aminopeptidase" evidence="14">
    <location>
        <begin position="379"/>
        <end position="520"/>
    </location>
</feature>